<keyword evidence="11" id="KW-1185">Reference proteome</keyword>
<dbReference type="InterPro" id="IPR035965">
    <property type="entry name" value="PAS-like_dom_sf"/>
</dbReference>
<dbReference type="PANTHER" id="PTHR43065:SF51">
    <property type="entry name" value="HISTIDINE KINASE"/>
    <property type="match status" value="1"/>
</dbReference>
<dbReference type="EMBL" id="CP027860">
    <property type="protein sequence ID" value="AVP99736.1"/>
    <property type="molecule type" value="Genomic_DNA"/>
</dbReference>
<feature type="domain" description="HAMP" evidence="9">
    <location>
        <begin position="71"/>
        <end position="124"/>
    </location>
</feature>
<keyword evidence="7" id="KW-0812">Transmembrane</keyword>
<feature type="domain" description="Histidine kinase" evidence="8">
    <location>
        <begin position="244"/>
        <end position="448"/>
    </location>
</feature>
<keyword evidence="6" id="KW-0418">Kinase</keyword>
<dbReference type="AlphaFoldDB" id="A0A2P1PY21"/>
<dbReference type="SUPFAM" id="SSF158472">
    <property type="entry name" value="HAMP domain-like"/>
    <property type="match status" value="1"/>
</dbReference>
<evidence type="ECO:0000313" key="11">
    <source>
        <dbReference type="Proteomes" id="UP000241074"/>
    </source>
</evidence>
<dbReference type="EC" id="2.7.13.3" evidence="3"/>
<protein>
    <recommendedName>
        <fullName evidence="3">histidine kinase</fullName>
        <ecNumber evidence="3">2.7.13.3</ecNumber>
    </recommendedName>
</protein>
<organism evidence="10 11">
    <name type="scientific">Ahniella affigens</name>
    <dbReference type="NCBI Taxonomy" id="2021234"/>
    <lineage>
        <taxon>Bacteria</taxon>
        <taxon>Pseudomonadati</taxon>
        <taxon>Pseudomonadota</taxon>
        <taxon>Gammaproteobacteria</taxon>
        <taxon>Lysobacterales</taxon>
        <taxon>Rhodanobacteraceae</taxon>
        <taxon>Ahniella</taxon>
    </lineage>
</organism>
<evidence type="ECO:0000256" key="6">
    <source>
        <dbReference type="ARBA" id="ARBA00022777"/>
    </source>
</evidence>
<comment type="subcellular location">
    <subcellularLocation>
        <location evidence="2">Membrane</location>
    </subcellularLocation>
</comment>
<keyword evidence="7" id="KW-1133">Transmembrane helix</keyword>
<evidence type="ECO:0000313" key="10">
    <source>
        <dbReference type="EMBL" id="AVP99736.1"/>
    </source>
</evidence>
<dbReference type="Proteomes" id="UP000241074">
    <property type="component" value="Chromosome"/>
</dbReference>
<dbReference type="PRINTS" id="PR00344">
    <property type="entry name" value="BCTRLSENSOR"/>
</dbReference>
<gene>
    <name evidence="10" type="ORF">C7S18_22295</name>
</gene>
<dbReference type="Gene3D" id="3.30.565.10">
    <property type="entry name" value="Histidine kinase-like ATPase, C-terminal domain"/>
    <property type="match status" value="1"/>
</dbReference>
<evidence type="ECO:0000256" key="2">
    <source>
        <dbReference type="ARBA" id="ARBA00004370"/>
    </source>
</evidence>
<evidence type="ECO:0000256" key="1">
    <source>
        <dbReference type="ARBA" id="ARBA00000085"/>
    </source>
</evidence>
<evidence type="ECO:0000256" key="3">
    <source>
        <dbReference type="ARBA" id="ARBA00012438"/>
    </source>
</evidence>
<dbReference type="SMART" id="SM00387">
    <property type="entry name" value="HATPase_c"/>
    <property type="match status" value="1"/>
</dbReference>
<reference evidence="10 11" key="1">
    <citation type="submission" date="2018-03" db="EMBL/GenBank/DDBJ databases">
        <title>Ahniella affigens gen. nov., sp. nov., a gammaproteobacterium isolated from sandy soil near a stream.</title>
        <authorList>
            <person name="Ko Y."/>
            <person name="Kim J.-H."/>
        </authorList>
    </citation>
    <scope>NUCLEOTIDE SEQUENCE [LARGE SCALE GENOMIC DNA]</scope>
    <source>
        <strain evidence="10 11">D13</strain>
    </source>
</reference>
<feature type="transmembrane region" description="Helical" evidence="7">
    <location>
        <begin position="50"/>
        <end position="67"/>
    </location>
</feature>
<dbReference type="InterPro" id="IPR005467">
    <property type="entry name" value="His_kinase_dom"/>
</dbReference>
<dbReference type="GO" id="GO:0007165">
    <property type="term" value="P:signal transduction"/>
    <property type="evidence" value="ECO:0007669"/>
    <property type="project" value="InterPro"/>
</dbReference>
<dbReference type="PROSITE" id="PS50109">
    <property type="entry name" value="HIS_KIN"/>
    <property type="match status" value="1"/>
</dbReference>
<reference evidence="10 11" key="2">
    <citation type="submission" date="2018-03" db="EMBL/GenBank/DDBJ databases">
        <authorList>
            <person name="Keele B.F."/>
        </authorList>
    </citation>
    <scope>NUCLEOTIDE SEQUENCE [LARGE SCALE GENOMIC DNA]</scope>
    <source>
        <strain evidence="10 11">D13</strain>
    </source>
</reference>
<evidence type="ECO:0000256" key="7">
    <source>
        <dbReference type="SAM" id="Phobius"/>
    </source>
</evidence>
<dbReference type="Gene3D" id="6.10.340.10">
    <property type="match status" value="1"/>
</dbReference>
<accession>A0A2P1PY21</accession>
<dbReference type="Pfam" id="PF02518">
    <property type="entry name" value="HATPase_c"/>
    <property type="match status" value="1"/>
</dbReference>
<dbReference type="GO" id="GO:0016020">
    <property type="term" value="C:membrane"/>
    <property type="evidence" value="ECO:0007669"/>
    <property type="project" value="UniProtKB-SubCell"/>
</dbReference>
<feature type="transmembrane region" description="Helical" evidence="7">
    <location>
        <begin position="21"/>
        <end position="44"/>
    </location>
</feature>
<sequence>MRLVPGLQEGPRKATKLSFEASVLWSALLLTLPLLLTLFVVMWLFVPVTLWSWILIPACLVTLMLAFRLRHRVVFPLYTLSNLLEALREGDFSLRGSRARRGDAIGDVVWEVNALSETLREQRLRVEETLALLSKVVQEIDIAVLTFDDHQHVRLLNPAAARLLAKDQSSVIGQPASALGLADCLTVSESRTVRREFPGGSGRFELSTVQFRQGGVPHVLLVISDLSRALREEERLAWQRLIRVLGHELNNSLAPIKSLSQSLDSVVQRDPLPSDWREDVVDGLRLIGDRAASLNRFMAGYTALAKLPIPKRRPTRLAELLKRVALLEPRRPIQIDCHPELSAMVDPDQIEQALINVLKNAAEASPESAPITLSAMRDGHRLRVCVRDRGPGLPPSDNLFVPFFTTKPGGSGIGLVLTRQILEAHLGNFELRNHPDGGAEAVLSWPDA</sequence>
<dbReference type="GO" id="GO:0004673">
    <property type="term" value="F:protein histidine kinase activity"/>
    <property type="evidence" value="ECO:0007669"/>
    <property type="project" value="UniProtKB-EC"/>
</dbReference>
<evidence type="ECO:0000259" key="8">
    <source>
        <dbReference type="PROSITE" id="PS50109"/>
    </source>
</evidence>
<dbReference type="PROSITE" id="PS50885">
    <property type="entry name" value="HAMP"/>
    <property type="match status" value="1"/>
</dbReference>
<dbReference type="InterPro" id="IPR036890">
    <property type="entry name" value="HATPase_C_sf"/>
</dbReference>
<keyword evidence="4" id="KW-0597">Phosphoprotein</keyword>
<comment type="catalytic activity">
    <reaction evidence="1">
        <text>ATP + protein L-histidine = ADP + protein N-phospho-L-histidine.</text>
        <dbReference type="EC" id="2.7.13.3"/>
    </reaction>
</comment>
<dbReference type="OrthoDB" id="1931120at2"/>
<dbReference type="KEGG" id="xba:C7S18_22295"/>
<dbReference type="InterPro" id="IPR003594">
    <property type="entry name" value="HATPase_dom"/>
</dbReference>
<keyword evidence="7" id="KW-0472">Membrane</keyword>
<evidence type="ECO:0000256" key="5">
    <source>
        <dbReference type="ARBA" id="ARBA00022679"/>
    </source>
</evidence>
<proteinExistence type="predicted"/>
<dbReference type="SUPFAM" id="SSF55874">
    <property type="entry name" value="ATPase domain of HSP90 chaperone/DNA topoisomerase II/histidine kinase"/>
    <property type="match status" value="1"/>
</dbReference>
<dbReference type="SUPFAM" id="SSF55785">
    <property type="entry name" value="PYP-like sensor domain (PAS domain)"/>
    <property type="match status" value="1"/>
</dbReference>
<evidence type="ECO:0000259" key="9">
    <source>
        <dbReference type="PROSITE" id="PS50885"/>
    </source>
</evidence>
<evidence type="ECO:0000256" key="4">
    <source>
        <dbReference type="ARBA" id="ARBA00022553"/>
    </source>
</evidence>
<dbReference type="InterPro" id="IPR003660">
    <property type="entry name" value="HAMP_dom"/>
</dbReference>
<dbReference type="InterPro" id="IPR004358">
    <property type="entry name" value="Sig_transdc_His_kin-like_C"/>
</dbReference>
<dbReference type="Gene3D" id="3.30.450.20">
    <property type="entry name" value="PAS domain"/>
    <property type="match status" value="1"/>
</dbReference>
<name>A0A2P1PY21_9GAMM</name>
<keyword evidence="5" id="KW-0808">Transferase</keyword>
<dbReference type="PANTHER" id="PTHR43065">
    <property type="entry name" value="SENSOR HISTIDINE KINASE"/>
    <property type="match status" value="1"/>
</dbReference>
<dbReference type="RefSeq" id="WP_106893655.1">
    <property type="nucleotide sequence ID" value="NZ_CP027860.1"/>
</dbReference>